<evidence type="ECO:0000313" key="2">
    <source>
        <dbReference type="Proteomes" id="UP000830055"/>
    </source>
</evidence>
<reference evidence="1 2" key="1">
    <citation type="submission" date="2022-01" db="EMBL/GenBank/DDBJ databases">
        <title>Desulfofustis limnae sp. nov., a novel mesophilic sulfate-reducing bacterium isolated from marsh soil.</title>
        <authorList>
            <person name="Watanabe M."/>
            <person name="Takahashi A."/>
            <person name="Kojima H."/>
            <person name="Fukui M."/>
        </authorList>
    </citation>
    <scope>NUCLEOTIDE SEQUENCE [LARGE SCALE GENOMIC DNA]</scope>
    <source>
        <strain evidence="1 2">PPLL</strain>
    </source>
</reference>
<organism evidence="1 2">
    <name type="scientific">Desulfofustis limnaeus</name>
    <dbReference type="NCBI Taxonomy" id="2740163"/>
    <lineage>
        <taxon>Bacteria</taxon>
        <taxon>Pseudomonadati</taxon>
        <taxon>Thermodesulfobacteriota</taxon>
        <taxon>Desulfobulbia</taxon>
        <taxon>Desulfobulbales</taxon>
        <taxon>Desulfocapsaceae</taxon>
        <taxon>Desulfofustis</taxon>
    </lineage>
</organism>
<gene>
    <name evidence="1" type="ORF">DPPLL_20070</name>
</gene>
<accession>A0ABM7W9I1</accession>
<keyword evidence="2" id="KW-1185">Reference proteome</keyword>
<dbReference type="EMBL" id="AP025516">
    <property type="protein sequence ID" value="BDD87642.1"/>
    <property type="molecule type" value="Genomic_DNA"/>
</dbReference>
<proteinExistence type="predicted"/>
<protein>
    <recommendedName>
        <fullName evidence="3">Peptidylprolyl isomerase</fullName>
    </recommendedName>
</protein>
<evidence type="ECO:0008006" key="3">
    <source>
        <dbReference type="Google" id="ProtNLM"/>
    </source>
</evidence>
<evidence type="ECO:0000313" key="1">
    <source>
        <dbReference type="EMBL" id="BDD87642.1"/>
    </source>
</evidence>
<sequence length="246" mass="28066">MKQLLIIVFLFLAVTVGTTSYFLLSGEPKREDIALLVNDREFTSDEVNSYLSGRFAETGASDQHHGDRGLMLKAFAEERVLIQEAQRLQIDQQPDFRDKIQRYYEYSLISALRNRQEELFRAEIEADTSTLERSIDRFIDRYGRPLTFRLSTEAEPATLLFDLVPNSYKPVLADLEPGQSRPVILTGNTISEVTLLEVGDKTASPAPTPDRDKIRQLLLDYHTGVRLSLWIKNLLDNASITYGKEH</sequence>
<dbReference type="RefSeq" id="WP_284151063.1">
    <property type="nucleotide sequence ID" value="NZ_AP025516.1"/>
</dbReference>
<name>A0ABM7W9I1_9BACT</name>
<dbReference type="Proteomes" id="UP000830055">
    <property type="component" value="Chromosome"/>
</dbReference>